<gene>
    <name evidence="2" type="ORF">EYB64_16205</name>
</gene>
<dbReference type="EMBL" id="SISP01000032">
    <property type="protein sequence ID" value="TBM39781.1"/>
    <property type="molecule type" value="Genomic_DNA"/>
</dbReference>
<sequence>MGYKIAVVQQKGGVAKSTTCRNLAVAYSGFGWDVKIADLDVNQSTSFTWHKRRIAAGIEPNVAVEIFGSATIALKQADKYDVFIFDGAPMANRATLEVSLASDLVVIPTGLGLDDMEPCVILANDLVKNGVDKNKIAFVFCRTTGSDAELQYAYDYMSQTPYFTVGSPLPEKPSIRAAHDAGLAAIECKFKGPREAAEQVTQALINRLDELVSQS</sequence>
<dbReference type="InterPro" id="IPR050678">
    <property type="entry name" value="DNA_Partitioning_ATPase"/>
</dbReference>
<evidence type="ECO:0000313" key="2">
    <source>
        <dbReference type="EMBL" id="TBM39781.1"/>
    </source>
</evidence>
<accession>A0A7Z7VMF8</accession>
<organism evidence="2 3">
    <name type="scientific">Vibrio cholerae</name>
    <dbReference type="NCBI Taxonomy" id="666"/>
    <lineage>
        <taxon>Bacteria</taxon>
        <taxon>Pseudomonadati</taxon>
        <taxon>Pseudomonadota</taxon>
        <taxon>Gammaproteobacteria</taxon>
        <taxon>Vibrionales</taxon>
        <taxon>Vibrionaceae</taxon>
        <taxon>Vibrio</taxon>
    </lineage>
</organism>
<dbReference type="AlphaFoldDB" id="A0A7Z7VMF8"/>
<dbReference type="PANTHER" id="PTHR13696:SF96">
    <property type="entry name" value="COBQ_COBB_MIND_PARA NUCLEOTIDE BINDING DOMAIN-CONTAINING PROTEIN"/>
    <property type="match status" value="1"/>
</dbReference>
<name>A0A7Z7VMF8_VIBCL</name>
<dbReference type="Gene3D" id="3.40.50.300">
    <property type="entry name" value="P-loop containing nucleotide triphosphate hydrolases"/>
    <property type="match status" value="1"/>
</dbReference>
<dbReference type="InterPro" id="IPR027417">
    <property type="entry name" value="P-loop_NTPase"/>
</dbReference>
<reference evidence="2 3" key="1">
    <citation type="submission" date="2019-02" db="EMBL/GenBank/DDBJ databases">
        <title>Genomic plasticity associated with the antimicrobial resistance in Vibrio cholerae.</title>
        <authorList>
            <person name="Verma J."/>
            <person name="Bag S."/>
            <person name="Saha B."/>
            <person name="Kumar P."/>
            <person name="Ghosh T.S."/>
            <person name="Dayal M."/>
            <person name="Senapati T."/>
            <person name="Mehra S."/>
            <person name="Dey P."/>
            <person name="Desigamani A."/>
            <person name="Kumar D."/>
            <person name="Rana P."/>
            <person name="Kumar B."/>
            <person name="Maiti T.K."/>
            <person name="Sharma N.C."/>
            <person name="Bhadra R.K."/>
            <person name="Mutreja A."/>
            <person name="Nair G.B."/>
            <person name="Ramamurthy T."/>
            <person name="Das B."/>
        </authorList>
    </citation>
    <scope>NUCLEOTIDE SEQUENCE [LARGE SCALE GENOMIC DNA]</scope>
    <source>
        <strain evidence="2 3">IDH06781</strain>
    </source>
</reference>
<evidence type="ECO:0000313" key="3">
    <source>
        <dbReference type="Proteomes" id="UP000294145"/>
    </source>
</evidence>
<feature type="domain" description="CobQ/CobB/MinD/ParA nucleotide binding" evidence="1">
    <location>
        <begin position="5"/>
        <end position="178"/>
    </location>
</feature>
<dbReference type="PANTHER" id="PTHR13696">
    <property type="entry name" value="P-LOOP CONTAINING NUCLEOSIDE TRIPHOSPHATE HYDROLASE"/>
    <property type="match status" value="1"/>
</dbReference>
<dbReference type="RefSeq" id="WP_154813877.1">
    <property type="nucleotide sequence ID" value="NZ_SISP01000032.1"/>
</dbReference>
<dbReference type="SUPFAM" id="SSF52540">
    <property type="entry name" value="P-loop containing nucleoside triphosphate hydrolases"/>
    <property type="match status" value="1"/>
</dbReference>
<dbReference type="Proteomes" id="UP000294145">
    <property type="component" value="Unassembled WGS sequence"/>
</dbReference>
<comment type="caution">
    <text evidence="2">The sequence shown here is derived from an EMBL/GenBank/DDBJ whole genome shotgun (WGS) entry which is preliminary data.</text>
</comment>
<dbReference type="InterPro" id="IPR002586">
    <property type="entry name" value="CobQ/CobB/MinD/ParA_Nub-bd_dom"/>
</dbReference>
<dbReference type="CDD" id="cd02042">
    <property type="entry name" value="ParAB_family"/>
    <property type="match status" value="1"/>
</dbReference>
<dbReference type="Pfam" id="PF01656">
    <property type="entry name" value="CbiA"/>
    <property type="match status" value="1"/>
</dbReference>
<proteinExistence type="predicted"/>
<evidence type="ECO:0000259" key="1">
    <source>
        <dbReference type="Pfam" id="PF01656"/>
    </source>
</evidence>
<protein>
    <submittedName>
        <fullName evidence="2">ParA family protein</fullName>
    </submittedName>
</protein>